<keyword evidence="3" id="KW-0963">Cytoplasm</keyword>
<feature type="region of interest" description="Disordered" evidence="6">
    <location>
        <begin position="1132"/>
        <end position="1182"/>
    </location>
</feature>
<feature type="domain" description="SEC7" evidence="7">
    <location>
        <begin position="523"/>
        <end position="727"/>
    </location>
</feature>
<dbReference type="InterPro" id="IPR023394">
    <property type="entry name" value="Sec7_C_sf"/>
</dbReference>
<dbReference type="PANTHER" id="PTHR10663">
    <property type="entry name" value="GUANYL-NUCLEOTIDE EXCHANGE FACTOR"/>
    <property type="match status" value="1"/>
</dbReference>
<evidence type="ECO:0000313" key="8">
    <source>
        <dbReference type="EMBL" id="CAG9109315.1"/>
    </source>
</evidence>
<feature type="region of interest" description="Disordered" evidence="6">
    <location>
        <begin position="74"/>
        <end position="99"/>
    </location>
</feature>
<dbReference type="SMART" id="SM00222">
    <property type="entry name" value="Sec7"/>
    <property type="match status" value="1"/>
</dbReference>
<feature type="compositionally biased region" description="Low complexity" evidence="6">
    <location>
        <begin position="348"/>
        <end position="372"/>
    </location>
</feature>
<dbReference type="GO" id="GO:0005085">
    <property type="term" value="F:guanyl-nucleotide exchange factor activity"/>
    <property type="evidence" value="ECO:0007669"/>
    <property type="project" value="InterPro"/>
</dbReference>
<dbReference type="EMBL" id="CAJHNJ030000011">
    <property type="protein sequence ID" value="CAG9109315.1"/>
    <property type="molecule type" value="Genomic_DNA"/>
</dbReference>
<dbReference type="Gene3D" id="1.10.1000.11">
    <property type="entry name" value="Arf Nucleotide-binding Site Opener,domain 2"/>
    <property type="match status" value="1"/>
</dbReference>
<evidence type="ECO:0000256" key="1">
    <source>
        <dbReference type="ARBA" id="ARBA00004496"/>
    </source>
</evidence>
<keyword evidence="5" id="KW-0175">Coiled coil</keyword>
<dbReference type="CDD" id="cd00171">
    <property type="entry name" value="Sec7"/>
    <property type="match status" value="1"/>
</dbReference>
<dbReference type="AlphaFoldDB" id="A0A8S4DXC1"/>
<protein>
    <submittedName>
        <fullName evidence="8">(diamondback moth) hypothetical protein</fullName>
    </submittedName>
</protein>
<keyword evidence="9" id="KW-1185">Reference proteome</keyword>
<dbReference type="FunFam" id="1.10.1000.11:FF:000002">
    <property type="entry name" value="Cytohesin 1"/>
    <property type="match status" value="1"/>
</dbReference>
<feature type="compositionally biased region" description="Low complexity" evidence="6">
    <location>
        <begin position="74"/>
        <end position="90"/>
    </location>
</feature>
<dbReference type="Pfam" id="PF16453">
    <property type="entry name" value="IQ_SEC7_PH"/>
    <property type="match status" value="4"/>
</dbReference>
<dbReference type="InterPro" id="IPR011993">
    <property type="entry name" value="PH-like_dom_sf"/>
</dbReference>
<evidence type="ECO:0000256" key="2">
    <source>
        <dbReference type="ARBA" id="ARBA00006248"/>
    </source>
</evidence>
<dbReference type="Proteomes" id="UP000653454">
    <property type="component" value="Unassembled WGS sequence"/>
</dbReference>
<comment type="subcellular location">
    <subcellularLocation>
        <location evidence="1">Cytoplasm</location>
    </subcellularLocation>
</comment>
<reference evidence="8" key="1">
    <citation type="submission" date="2020-11" db="EMBL/GenBank/DDBJ databases">
        <authorList>
            <person name="Whiteford S."/>
        </authorList>
    </citation>
    <scope>NUCLEOTIDE SEQUENCE</scope>
</reference>
<dbReference type="InterPro" id="IPR035999">
    <property type="entry name" value="Sec7_dom_sf"/>
</dbReference>
<dbReference type="InterPro" id="IPR000904">
    <property type="entry name" value="Sec7_dom"/>
</dbReference>
<dbReference type="PROSITE" id="PS50190">
    <property type="entry name" value="SEC7"/>
    <property type="match status" value="1"/>
</dbReference>
<proteinExistence type="inferred from homology"/>
<evidence type="ECO:0000256" key="4">
    <source>
        <dbReference type="ARBA" id="ARBA00022553"/>
    </source>
</evidence>
<dbReference type="InterPro" id="IPR033742">
    <property type="entry name" value="IQSEC_PH"/>
</dbReference>
<evidence type="ECO:0000256" key="3">
    <source>
        <dbReference type="ARBA" id="ARBA00022490"/>
    </source>
</evidence>
<dbReference type="GO" id="GO:0005737">
    <property type="term" value="C:cytoplasm"/>
    <property type="evidence" value="ECO:0007669"/>
    <property type="project" value="UniProtKB-SubCell"/>
</dbReference>
<evidence type="ECO:0000313" key="9">
    <source>
        <dbReference type="Proteomes" id="UP000653454"/>
    </source>
</evidence>
<dbReference type="Gene3D" id="1.10.220.20">
    <property type="match status" value="1"/>
</dbReference>
<feature type="region of interest" description="Disordered" evidence="6">
    <location>
        <begin position="343"/>
        <end position="372"/>
    </location>
</feature>
<dbReference type="SUPFAM" id="SSF48425">
    <property type="entry name" value="Sec7 domain"/>
    <property type="match status" value="1"/>
</dbReference>
<gene>
    <name evidence="8" type="ORF">PLXY2_LOCUS4207</name>
</gene>
<comment type="similarity">
    <text evidence="2">Belongs to the BRAG family.</text>
</comment>
<feature type="compositionally biased region" description="Low complexity" evidence="6">
    <location>
        <begin position="412"/>
        <end position="424"/>
    </location>
</feature>
<feature type="region of interest" description="Disordered" evidence="6">
    <location>
        <begin position="471"/>
        <end position="498"/>
    </location>
</feature>
<sequence>MSCLKVGLSLVRSFSQKVDEEETGGGVPLHPPDGFYSHQHSIHSGHHGMHQEPDRGYMEGNRYVAAAHRPMPALNHSNSSCSSASNASVSGGPLTGEPAPPLFIAAPPEGFGHAVHQSNRRGTDVSIMGTSGMTQKDPSLPQKRGKLARGRYEMSQDLLDKQTEILERRYGGLRARRAAVTIQRAFRRRQLLKKFSAITAMAKAADSNNRRTLQEGDHQLVNGNDIYGNSLLQKSPGGMEKSLALTRPMRSMSLRERHDVDMSNHLQMQMQMENQSDVEAMLARVQQSAHQIHMIATEMPHHRGDGDSGVCGCSVSGSVTNISTSSSHNESLHSHQLMNNSGPIYGNLLSSGGKPLSSPTARQQQQLAAIQAAAARRLPPEVPKRTSSITLNAESPVSLRRADCGAVARGGSMSSVQSSSSSSSQEHRHHYHQPYQPRAPEPHLLQEHVHSHRGAMYGPPEQYTVWKRQDNAPHYDAPPPRAPCCRQPPPTLKDNAPHYDAPPPPAPCCRQPPPMLKVSETVRKRQYRVGLNLFNKKPERGIAYLISRGFLENSPRGVARFLITRKGLSKQMIGEYLGNLQNTFNMAVLECFVNELDLSGMAVDVALRRYQAHFRLPGEAQKIERLVEAFARRYCACNPDFVQRLRTQDTQSSVCNPDFVQRLRMQDTIFVLAFAIIMLNTDLHTPNLKPEARMSLDDFVRNLRGIDDCGDIDRDMLAGIYDRVKCSEFRPGSDHVTQVMKVQATIVGKKPQLALPHRRLVCYCRLYEIPDIHKKERPGVHQREVFLFNDLLVITKIFSKKKSSVTYTFRQSFPLCGMIVNLFSVPHYPFGIRLSRRVDGRRLATFNARNEHDRCKFAEDLRESVAEMDEMEAMRIEQELSKGKGRPNNNNRNGDHDRCKFAEELRESVAEMDEMEAMRIEQELSKGKGRPNNNNRNVFECKQNIVKSSDRCKFAEELRESVAEMDEMEAMRIEQELSKGKGRPNNNNRNDRCKFAEDLRESVAEMDEMKAMRIEQELSKGKGRPNNNNRNVMENRDSGVADVDVDHQPCLDHVHQMHGYIVSSVAVPPPPSCPAPAAPRLSQNPPPTNIIKRNVLSNSLVDINDPVALAAERLQRRGSVGSLDSGMSVSFQHQQGSRTALHRPEQRSPGRLFGGIFPGRQRKLSASGVPDNKGALGKSTEV</sequence>
<dbReference type="PANTHER" id="PTHR10663:SF342">
    <property type="entry name" value="FI21420P1"/>
    <property type="match status" value="1"/>
</dbReference>
<dbReference type="GO" id="GO:0032012">
    <property type="term" value="P:regulation of ARF protein signal transduction"/>
    <property type="evidence" value="ECO:0007669"/>
    <property type="project" value="InterPro"/>
</dbReference>
<dbReference type="GO" id="GO:0030036">
    <property type="term" value="P:actin cytoskeleton organization"/>
    <property type="evidence" value="ECO:0007669"/>
    <property type="project" value="TreeGrafter"/>
</dbReference>
<feature type="compositionally biased region" description="Pro residues" evidence="6">
    <location>
        <begin position="476"/>
        <end position="491"/>
    </location>
</feature>
<accession>A0A8S4DXC1</accession>
<evidence type="ECO:0000259" key="7">
    <source>
        <dbReference type="PROSITE" id="PS50190"/>
    </source>
</evidence>
<name>A0A8S4DXC1_PLUXY</name>
<comment type="caution">
    <text evidence="8">The sequence shown here is derived from an EMBL/GenBank/DDBJ whole genome shotgun (WGS) entry which is preliminary data.</text>
</comment>
<feature type="region of interest" description="Disordered" evidence="6">
    <location>
        <begin position="878"/>
        <end position="899"/>
    </location>
</feature>
<evidence type="ECO:0000256" key="5">
    <source>
        <dbReference type="ARBA" id="ARBA00023054"/>
    </source>
</evidence>
<dbReference type="CDD" id="cd13318">
    <property type="entry name" value="PH_IQSEC"/>
    <property type="match status" value="1"/>
</dbReference>
<keyword evidence="4" id="KW-0597">Phosphoprotein</keyword>
<evidence type="ECO:0000256" key="6">
    <source>
        <dbReference type="SAM" id="MobiDB-lite"/>
    </source>
</evidence>
<feature type="region of interest" description="Disordered" evidence="6">
    <location>
        <begin position="408"/>
        <end position="439"/>
    </location>
</feature>
<dbReference type="Pfam" id="PF01369">
    <property type="entry name" value="Sec7"/>
    <property type="match status" value="1"/>
</dbReference>
<dbReference type="Gene3D" id="2.30.29.30">
    <property type="entry name" value="Pleckstrin-homology domain (PH domain)/Phosphotyrosine-binding domain (PTB)"/>
    <property type="match status" value="4"/>
</dbReference>
<organism evidence="8 9">
    <name type="scientific">Plutella xylostella</name>
    <name type="common">Diamondback moth</name>
    <name type="synonym">Plutella maculipennis</name>
    <dbReference type="NCBI Taxonomy" id="51655"/>
    <lineage>
        <taxon>Eukaryota</taxon>
        <taxon>Metazoa</taxon>
        <taxon>Ecdysozoa</taxon>
        <taxon>Arthropoda</taxon>
        <taxon>Hexapoda</taxon>
        <taxon>Insecta</taxon>
        <taxon>Pterygota</taxon>
        <taxon>Neoptera</taxon>
        <taxon>Endopterygota</taxon>
        <taxon>Lepidoptera</taxon>
        <taxon>Glossata</taxon>
        <taxon>Ditrysia</taxon>
        <taxon>Yponomeutoidea</taxon>
        <taxon>Plutellidae</taxon>
        <taxon>Plutella</taxon>
    </lineage>
</organism>
<dbReference type="FunFam" id="1.10.220.20:FF:000001">
    <property type="entry name" value="IQ motif and SEC7 domain-containing protein 1"/>
    <property type="match status" value="1"/>
</dbReference>
<dbReference type="SUPFAM" id="SSF50729">
    <property type="entry name" value="PH domain-like"/>
    <property type="match status" value="1"/>
</dbReference>